<dbReference type="PRINTS" id="PR00372">
    <property type="entry name" value="FYWHYDRXLASE"/>
</dbReference>
<evidence type="ECO:0000259" key="11">
    <source>
        <dbReference type="PROSITE" id="PS51410"/>
    </source>
</evidence>
<dbReference type="PANTHER" id="PTHR11473:SF24">
    <property type="entry name" value="PHENYLALANINE-4-HYDROXYLASE"/>
    <property type="match status" value="1"/>
</dbReference>
<dbReference type="InterPro" id="IPR019774">
    <property type="entry name" value="Aromatic-AA_hydroxylase_C"/>
</dbReference>
<dbReference type="NCBIfam" id="TIGR01267">
    <property type="entry name" value="Phe4hydrox_mono"/>
    <property type="match status" value="1"/>
</dbReference>
<evidence type="ECO:0000256" key="2">
    <source>
        <dbReference type="ARBA" id="ARBA00005088"/>
    </source>
</evidence>
<evidence type="ECO:0000256" key="5">
    <source>
        <dbReference type="ARBA" id="ARBA00022723"/>
    </source>
</evidence>
<evidence type="ECO:0000256" key="6">
    <source>
        <dbReference type="ARBA" id="ARBA00023002"/>
    </source>
</evidence>
<comment type="cofactor">
    <cofactor evidence="1">
        <name>Fe(2+)</name>
        <dbReference type="ChEBI" id="CHEBI:29033"/>
    </cofactor>
</comment>
<feature type="domain" description="Biopterin-dependent aromatic amino acid hydroxylase family profile" evidence="11">
    <location>
        <begin position="1"/>
        <end position="261"/>
    </location>
</feature>
<keyword evidence="13" id="KW-1185">Reference proteome</keyword>
<evidence type="ECO:0000256" key="4">
    <source>
        <dbReference type="ARBA" id="ARBA00011995"/>
    </source>
</evidence>
<organism evidence="12 13">
    <name type="scientific">Amylibacter marinus</name>
    <dbReference type="NCBI Taxonomy" id="1475483"/>
    <lineage>
        <taxon>Bacteria</taxon>
        <taxon>Pseudomonadati</taxon>
        <taxon>Pseudomonadota</taxon>
        <taxon>Alphaproteobacteria</taxon>
        <taxon>Rhodobacterales</taxon>
        <taxon>Paracoccaceae</taxon>
        <taxon>Amylibacter</taxon>
    </lineage>
</organism>
<evidence type="ECO:0000256" key="1">
    <source>
        <dbReference type="ARBA" id="ARBA00001954"/>
    </source>
</evidence>
<comment type="caution">
    <text evidence="12">The sequence shown here is derived from an EMBL/GenBank/DDBJ whole genome shotgun (WGS) entry which is preliminary data.</text>
</comment>
<evidence type="ECO:0000256" key="10">
    <source>
        <dbReference type="ARBA" id="ARBA00029922"/>
    </source>
</evidence>
<evidence type="ECO:0000256" key="9">
    <source>
        <dbReference type="ARBA" id="ARBA00023232"/>
    </source>
</evidence>
<keyword evidence="5" id="KW-0479">Metal-binding</keyword>
<keyword evidence="6" id="KW-0560">Oxidoreductase</keyword>
<dbReference type="PROSITE" id="PS51410">
    <property type="entry name" value="BH4_AAA_HYDROXYL_2"/>
    <property type="match status" value="1"/>
</dbReference>
<evidence type="ECO:0000313" key="12">
    <source>
        <dbReference type="EMBL" id="GLQ36356.1"/>
    </source>
</evidence>
<evidence type="ECO:0000256" key="8">
    <source>
        <dbReference type="ARBA" id="ARBA00023033"/>
    </source>
</evidence>
<dbReference type="InterPro" id="IPR036329">
    <property type="entry name" value="Aro-AA_hydroxylase_C_sf"/>
</dbReference>
<dbReference type="EC" id="1.14.16.1" evidence="4"/>
<gene>
    <name evidence="12" type="primary">phhA</name>
    <name evidence="12" type="ORF">GCM10007939_26400</name>
</gene>
<evidence type="ECO:0000313" key="13">
    <source>
        <dbReference type="Proteomes" id="UP001156694"/>
    </source>
</evidence>
<dbReference type="Gene3D" id="1.10.800.10">
    <property type="entry name" value="Aromatic amino acid hydroxylase"/>
    <property type="match status" value="1"/>
</dbReference>
<dbReference type="InterPro" id="IPR001273">
    <property type="entry name" value="ArAA_hydroxylase"/>
</dbReference>
<name>A0ABQ5VZ46_9RHOB</name>
<dbReference type="SUPFAM" id="SSF56534">
    <property type="entry name" value="Aromatic aminoacid monoxygenases, catalytic and oligomerization domains"/>
    <property type="match status" value="1"/>
</dbReference>
<sequence>MGKISSYSAKIADAQGHILYTAEEDAVWADLYAAQAPNIQRFMSDDYLQGLDLLDMPKYRVPSCVDISERLLDLTGWRVEPVPALIGFKQFFEMLSKQVFPAASFIRSRKDFDYIEEPDIFHEIFGHTPLLTNPNFAAFSQAIGRAGLSAERGDYAWLIRLYWFTIEFGLVLQNDELKALGSGLASSPTELVYAVQSDVPDREPFDIQTILRTPYRIDMHQMGYFVIDNPEVLLDAAKRDLMADVRTAQNLGLLPNKFPAK</sequence>
<comment type="similarity">
    <text evidence="3">Belongs to the biopterin-dependent aromatic amino acid hydroxylase family.</text>
</comment>
<accession>A0ABQ5VZ46</accession>
<keyword evidence="7" id="KW-0408">Iron</keyword>
<keyword evidence="9" id="KW-0585">Phenylalanine catabolism</keyword>
<protein>
    <recommendedName>
        <fullName evidence="4">phenylalanine 4-monooxygenase</fullName>
        <ecNumber evidence="4">1.14.16.1</ecNumber>
    </recommendedName>
    <alternativeName>
        <fullName evidence="10">Phe-4-monooxygenase</fullName>
    </alternativeName>
</protein>
<reference evidence="13" key="1">
    <citation type="journal article" date="2019" name="Int. J. Syst. Evol. Microbiol.">
        <title>The Global Catalogue of Microorganisms (GCM) 10K type strain sequencing project: providing services to taxonomists for standard genome sequencing and annotation.</title>
        <authorList>
            <consortium name="The Broad Institute Genomics Platform"/>
            <consortium name="The Broad Institute Genome Sequencing Center for Infectious Disease"/>
            <person name="Wu L."/>
            <person name="Ma J."/>
        </authorList>
    </citation>
    <scope>NUCLEOTIDE SEQUENCE [LARGE SCALE GENOMIC DNA]</scope>
    <source>
        <strain evidence="13">NBRC 110140</strain>
    </source>
</reference>
<evidence type="ECO:0000256" key="3">
    <source>
        <dbReference type="ARBA" id="ARBA00009712"/>
    </source>
</evidence>
<dbReference type="RefSeq" id="WP_284380209.1">
    <property type="nucleotide sequence ID" value="NZ_BSNN01000010.1"/>
</dbReference>
<dbReference type="EMBL" id="BSNN01000010">
    <property type="protein sequence ID" value="GLQ36356.1"/>
    <property type="molecule type" value="Genomic_DNA"/>
</dbReference>
<dbReference type="InterPro" id="IPR036951">
    <property type="entry name" value="ArAA_hydroxylase_sf"/>
</dbReference>
<comment type="pathway">
    <text evidence="2">Amino-acid degradation; L-phenylalanine degradation; acetoacetate and fumarate from L-phenylalanine: step 1/6.</text>
</comment>
<dbReference type="InterPro" id="IPR005960">
    <property type="entry name" value="Phe-4-hydroxylase_mono"/>
</dbReference>
<proteinExistence type="inferred from homology"/>
<dbReference type="Pfam" id="PF00351">
    <property type="entry name" value="Biopterin_H"/>
    <property type="match status" value="1"/>
</dbReference>
<dbReference type="PANTHER" id="PTHR11473">
    <property type="entry name" value="AROMATIC AMINO ACID HYDROXYLASE"/>
    <property type="match status" value="1"/>
</dbReference>
<dbReference type="Proteomes" id="UP001156694">
    <property type="component" value="Unassembled WGS sequence"/>
</dbReference>
<keyword evidence="8" id="KW-0503">Monooxygenase</keyword>
<evidence type="ECO:0000256" key="7">
    <source>
        <dbReference type="ARBA" id="ARBA00023004"/>
    </source>
</evidence>